<dbReference type="EMBL" id="AMCI01007491">
    <property type="protein sequence ID" value="EJW92533.1"/>
    <property type="molecule type" value="Genomic_DNA"/>
</dbReference>
<organism evidence="1">
    <name type="scientific">gut metagenome</name>
    <dbReference type="NCBI Taxonomy" id="749906"/>
    <lineage>
        <taxon>unclassified sequences</taxon>
        <taxon>metagenomes</taxon>
        <taxon>organismal metagenomes</taxon>
    </lineage>
</organism>
<gene>
    <name evidence="1" type="ORF">EVA_19360</name>
</gene>
<sequence>MEEIFEITASTVTLEVTDEKTGQVFKRE</sequence>
<dbReference type="AlphaFoldDB" id="J9FDR8"/>
<name>J9FDR8_9ZZZZ</name>
<proteinExistence type="predicted"/>
<reference evidence="1" key="1">
    <citation type="journal article" date="2012" name="PLoS ONE">
        <title>Gene sets for utilization of primary and secondary nutrition supplies in the distal gut of endangered iberian lynx.</title>
        <authorList>
            <person name="Alcaide M."/>
            <person name="Messina E."/>
            <person name="Richter M."/>
            <person name="Bargiela R."/>
            <person name="Peplies J."/>
            <person name="Huws S.A."/>
            <person name="Newbold C.J."/>
            <person name="Golyshin P.N."/>
            <person name="Simon M.A."/>
            <person name="Lopez G."/>
            <person name="Yakimov M.M."/>
            <person name="Ferrer M."/>
        </authorList>
    </citation>
    <scope>NUCLEOTIDE SEQUENCE</scope>
</reference>
<accession>J9FDR8</accession>
<protein>
    <submittedName>
        <fullName evidence="1">Uncharacterized protein</fullName>
    </submittedName>
</protein>
<comment type="caution">
    <text evidence="1">The sequence shown here is derived from an EMBL/GenBank/DDBJ whole genome shotgun (WGS) entry which is preliminary data.</text>
</comment>
<feature type="non-terminal residue" evidence="1">
    <location>
        <position position="28"/>
    </location>
</feature>
<evidence type="ECO:0000313" key="1">
    <source>
        <dbReference type="EMBL" id="EJW92533.1"/>
    </source>
</evidence>